<keyword evidence="2" id="KW-1185">Reference proteome</keyword>
<dbReference type="AlphaFoldDB" id="A0A5C6CA46"/>
<organism evidence="1 2">
    <name type="scientific">Novipirellula galeiformis</name>
    <dbReference type="NCBI Taxonomy" id="2528004"/>
    <lineage>
        <taxon>Bacteria</taxon>
        <taxon>Pseudomonadati</taxon>
        <taxon>Planctomycetota</taxon>
        <taxon>Planctomycetia</taxon>
        <taxon>Pirellulales</taxon>
        <taxon>Pirellulaceae</taxon>
        <taxon>Novipirellula</taxon>
    </lineage>
</organism>
<dbReference type="Proteomes" id="UP000316304">
    <property type="component" value="Unassembled WGS sequence"/>
</dbReference>
<accession>A0A5C6CA46</accession>
<gene>
    <name evidence="1" type="ORF">Pla52o_37700</name>
</gene>
<reference evidence="1 2" key="1">
    <citation type="submission" date="2019-02" db="EMBL/GenBank/DDBJ databases">
        <title>Deep-cultivation of Planctomycetes and their phenomic and genomic characterization uncovers novel biology.</title>
        <authorList>
            <person name="Wiegand S."/>
            <person name="Jogler M."/>
            <person name="Boedeker C."/>
            <person name="Pinto D."/>
            <person name="Vollmers J."/>
            <person name="Rivas-Marin E."/>
            <person name="Kohn T."/>
            <person name="Peeters S.H."/>
            <person name="Heuer A."/>
            <person name="Rast P."/>
            <person name="Oberbeckmann S."/>
            <person name="Bunk B."/>
            <person name="Jeske O."/>
            <person name="Meyerdierks A."/>
            <person name="Storesund J.E."/>
            <person name="Kallscheuer N."/>
            <person name="Luecker S."/>
            <person name="Lage O.M."/>
            <person name="Pohl T."/>
            <person name="Merkel B.J."/>
            <person name="Hornburger P."/>
            <person name="Mueller R.-W."/>
            <person name="Bruemmer F."/>
            <person name="Labrenz M."/>
            <person name="Spormann A.M."/>
            <person name="Op Den Camp H."/>
            <person name="Overmann J."/>
            <person name="Amann R."/>
            <person name="Jetten M.S.M."/>
            <person name="Mascher T."/>
            <person name="Medema M.H."/>
            <person name="Devos D.P."/>
            <person name="Kaster A.-K."/>
            <person name="Ovreas L."/>
            <person name="Rohde M."/>
            <person name="Galperin M.Y."/>
            <person name="Jogler C."/>
        </authorList>
    </citation>
    <scope>NUCLEOTIDE SEQUENCE [LARGE SCALE GENOMIC DNA]</scope>
    <source>
        <strain evidence="1 2">Pla52o</strain>
    </source>
</reference>
<comment type="caution">
    <text evidence="1">The sequence shown here is derived from an EMBL/GenBank/DDBJ whole genome shotgun (WGS) entry which is preliminary data.</text>
</comment>
<evidence type="ECO:0000313" key="1">
    <source>
        <dbReference type="EMBL" id="TWU21583.1"/>
    </source>
</evidence>
<protein>
    <submittedName>
        <fullName evidence="1">Uncharacterized protein</fullName>
    </submittedName>
</protein>
<name>A0A5C6CA46_9BACT</name>
<dbReference type="EMBL" id="SJPT01000006">
    <property type="protein sequence ID" value="TWU21583.1"/>
    <property type="molecule type" value="Genomic_DNA"/>
</dbReference>
<evidence type="ECO:0000313" key="2">
    <source>
        <dbReference type="Proteomes" id="UP000316304"/>
    </source>
</evidence>
<proteinExistence type="predicted"/>
<sequence>MKTPNSTRVRTTNGDVDRVASVAKKTHAPSIALGLIAMMAISSTGCYGIGGTNYNLGFLAYPIPVSPYFQHKQEEKFWKKERYDRVPILGPTTSGGTPVALDPPSDDEVMHALESARPAQGGVPLLWETQRNNVRIIKEKIADYIDPPRFYPLIGPAQLHHAHYKCSIYFDEKTIVGYPVPHTLHDREVIEVVYIDHNHFHMVGDVEPYTTPNL</sequence>